<evidence type="ECO:0000313" key="1">
    <source>
        <dbReference type="EMBL" id="OWR42155.1"/>
    </source>
</evidence>
<dbReference type="PANTHER" id="PTHR45913:SF20">
    <property type="entry name" value="GENERAL TRANSCRIPTION FACTOR II-I REPEAT DOMAIN-CONTAINING PROTEIN 2"/>
    <property type="match status" value="1"/>
</dbReference>
<dbReference type="EMBL" id="AGBW02014166">
    <property type="protein sequence ID" value="OWR42155.1"/>
    <property type="molecule type" value="Genomic_DNA"/>
</dbReference>
<name>A0A212EKZ7_DANPL</name>
<proteinExistence type="predicted"/>
<dbReference type="InParanoid" id="A0A212EKZ7"/>
<dbReference type="KEGG" id="dpl:KGM_204240"/>
<sequence length="106" mass="11421">MLDLIPCHGTTKGSDIFEAVNKTVVKYGGLHKCSCIVTDGAKAMTGTVTGFAGLLIQNDIDCPLLHCITHQEALCGKSLRQINAMKVVIRITNLIRVGNRALTQKI</sequence>
<keyword evidence="2" id="KW-1185">Reference proteome</keyword>
<dbReference type="Proteomes" id="UP000007151">
    <property type="component" value="Unassembled WGS sequence"/>
</dbReference>
<gene>
    <name evidence="1" type="ORF">KGM_204240</name>
</gene>
<evidence type="ECO:0000313" key="2">
    <source>
        <dbReference type="Proteomes" id="UP000007151"/>
    </source>
</evidence>
<protein>
    <submittedName>
        <fullName evidence="1">General transcription factor II-I repeat domain-containing protein 2</fullName>
    </submittedName>
</protein>
<comment type="caution">
    <text evidence="1">The sequence shown here is derived from an EMBL/GenBank/DDBJ whole genome shotgun (WGS) entry which is preliminary data.</text>
</comment>
<accession>A0A212EKZ7</accession>
<dbReference type="eggNOG" id="ENOG502RAYT">
    <property type="taxonomic scope" value="Eukaryota"/>
</dbReference>
<organism evidence="1 2">
    <name type="scientific">Danaus plexippus plexippus</name>
    <dbReference type="NCBI Taxonomy" id="278856"/>
    <lineage>
        <taxon>Eukaryota</taxon>
        <taxon>Metazoa</taxon>
        <taxon>Ecdysozoa</taxon>
        <taxon>Arthropoda</taxon>
        <taxon>Hexapoda</taxon>
        <taxon>Insecta</taxon>
        <taxon>Pterygota</taxon>
        <taxon>Neoptera</taxon>
        <taxon>Endopterygota</taxon>
        <taxon>Lepidoptera</taxon>
        <taxon>Glossata</taxon>
        <taxon>Ditrysia</taxon>
        <taxon>Papilionoidea</taxon>
        <taxon>Nymphalidae</taxon>
        <taxon>Danainae</taxon>
        <taxon>Danaini</taxon>
        <taxon>Danaina</taxon>
        <taxon>Danaus</taxon>
        <taxon>Danaus</taxon>
    </lineage>
</organism>
<reference evidence="1 2" key="1">
    <citation type="journal article" date="2011" name="Cell">
        <title>The monarch butterfly genome yields insights into long-distance migration.</title>
        <authorList>
            <person name="Zhan S."/>
            <person name="Merlin C."/>
            <person name="Boore J.L."/>
            <person name="Reppert S.M."/>
        </authorList>
    </citation>
    <scope>NUCLEOTIDE SEQUENCE [LARGE SCALE GENOMIC DNA]</scope>
    <source>
        <strain evidence="1">F-2</strain>
    </source>
</reference>
<dbReference type="AlphaFoldDB" id="A0A212EKZ7"/>
<dbReference type="PANTHER" id="PTHR45913">
    <property type="entry name" value="EPM2A-INTERACTING PROTEIN 1"/>
    <property type="match status" value="1"/>
</dbReference>